<keyword evidence="5" id="KW-0479">Metal-binding</keyword>
<evidence type="ECO:0000313" key="14">
    <source>
        <dbReference type="Proteomes" id="UP000295192"/>
    </source>
</evidence>
<dbReference type="GO" id="GO:0007189">
    <property type="term" value="P:adenylate cyclase-activating G protein-coupled receptor signaling pathway"/>
    <property type="evidence" value="ECO:0007669"/>
    <property type="project" value="TreeGrafter"/>
</dbReference>
<dbReference type="InterPro" id="IPR001054">
    <property type="entry name" value="A/G_cyclase"/>
</dbReference>
<dbReference type="InterPro" id="IPR029787">
    <property type="entry name" value="Nucleotide_cyclase"/>
</dbReference>
<reference evidence="13 14" key="1">
    <citation type="journal article" date="2019" name="J. Hered.">
        <title>An Improved Genome Assembly for Drosophila navojoa, the Basal Species in the mojavensis Cluster.</title>
        <authorList>
            <person name="Vanderlinde T."/>
            <person name="Dupim E.G."/>
            <person name="Nazario-Yepiz N.O."/>
            <person name="Carvalho A.B."/>
        </authorList>
    </citation>
    <scope>NUCLEOTIDE SEQUENCE [LARGE SCALE GENOMIC DNA]</scope>
    <source>
        <strain evidence="13">Navoj_Jal97</strain>
        <tissue evidence="13">Whole organism</tissue>
    </source>
</reference>
<dbReference type="GO" id="GO:0035556">
    <property type="term" value="P:intracellular signal transduction"/>
    <property type="evidence" value="ECO:0007669"/>
    <property type="project" value="InterPro"/>
</dbReference>
<dbReference type="PANTHER" id="PTHR45627:SF23">
    <property type="entry name" value="AT30656P-RELATED"/>
    <property type="match status" value="1"/>
</dbReference>
<proteinExistence type="predicted"/>
<dbReference type="GO" id="GO:0005886">
    <property type="term" value="C:plasma membrane"/>
    <property type="evidence" value="ECO:0007669"/>
    <property type="project" value="TreeGrafter"/>
</dbReference>
<keyword evidence="14" id="KW-1185">Reference proteome</keyword>
<evidence type="ECO:0000256" key="7">
    <source>
        <dbReference type="ARBA" id="ARBA00022840"/>
    </source>
</evidence>
<dbReference type="SUPFAM" id="SSF55073">
    <property type="entry name" value="Nucleotide cyclase"/>
    <property type="match status" value="1"/>
</dbReference>
<evidence type="ECO:0000256" key="3">
    <source>
        <dbReference type="ARBA" id="ARBA00012201"/>
    </source>
</evidence>
<dbReference type="PANTHER" id="PTHR45627">
    <property type="entry name" value="ADENYLATE CYCLASE TYPE 1"/>
    <property type="match status" value="1"/>
</dbReference>
<evidence type="ECO:0000256" key="9">
    <source>
        <dbReference type="ARBA" id="ARBA00022989"/>
    </source>
</evidence>
<evidence type="ECO:0000256" key="8">
    <source>
        <dbReference type="ARBA" id="ARBA00022842"/>
    </source>
</evidence>
<sequence>MIAHIREVRSIRNLDIDMRIGVHSGSLMAGVMGAAKLQYDVWGEDVIIAVNIYLTSLAKHQLYAENYKMVAVMFASLQDFKMDVRNLRILNEIISQFDKI</sequence>
<evidence type="ECO:0000256" key="11">
    <source>
        <dbReference type="ARBA" id="ARBA00023239"/>
    </source>
</evidence>
<keyword evidence="7" id="KW-0067">ATP-binding</keyword>
<dbReference type="PROSITE" id="PS50125">
    <property type="entry name" value="GUANYLATE_CYCLASE_2"/>
    <property type="match status" value="1"/>
</dbReference>
<evidence type="ECO:0000256" key="5">
    <source>
        <dbReference type="ARBA" id="ARBA00022723"/>
    </source>
</evidence>
<dbReference type="Gene3D" id="3.30.70.1230">
    <property type="entry name" value="Nucleotide cyclase"/>
    <property type="match status" value="2"/>
</dbReference>
<name>A0A484ANU2_DRONA</name>
<evidence type="ECO:0000259" key="12">
    <source>
        <dbReference type="PROSITE" id="PS50125"/>
    </source>
</evidence>
<dbReference type="EC" id="4.6.1.1" evidence="3"/>
<evidence type="ECO:0000256" key="10">
    <source>
        <dbReference type="ARBA" id="ARBA00023136"/>
    </source>
</evidence>
<dbReference type="GO" id="GO:0005524">
    <property type="term" value="F:ATP binding"/>
    <property type="evidence" value="ECO:0007669"/>
    <property type="project" value="UniProtKB-KW"/>
</dbReference>
<dbReference type="Proteomes" id="UP000295192">
    <property type="component" value="Unassembled WGS sequence"/>
</dbReference>
<keyword evidence="10" id="KW-0472">Membrane</keyword>
<gene>
    <name evidence="13" type="ORF">AWZ03_014991</name>
</gene>
<comment type="subcellular location">
    <subcellularLocation>
        <location evidence="2">Membrane</location>
        <topology evidence="2">Multi-pass membrane protein</topology>
    </subcellularLocation>
</comment>
<comment type="caution">
    <text evidence="13">The sequence shown here is derived from an EMBL/GenBank/DDBJ whole genome shotgun (WGS) entry which is preliminary data.</text>
</comment>
<keyword evidence="4" id="KW-0812">Transmembrane</keyword>
<evidence type="ECO:0000256" key="2">
    <source>
        <dbReference type="ARBA" id="ARBA00004141"/>
    </source>
</evidence>
<feature type="non-terminal residue" evidence="13">
    <location>
        <position position="100"/>
    </location>
</feature>
<dbReference type="GO" id="GO:0009190">
    <property type="term" value="P:cyclic nucleotide biosynthetic process"/>
    <property type="evidence" value="ECO:0007669"/>
    <property type="project" value="InterPro"/>
</dbReference>
<dbReference type="GO" id="GO:0004016">
    <property type="term" value="F:adenylate cyclase activity"/>
    <property type="evidence" value="ECO:0007669"/>
    <property type="project" value="UniProtKB-EC"/>
</dbReference>
<dbReference type="GO" id="GO:0046872">
    <property type="term" value="F:metal ion binding"/>
    <property type="evidence" value="ECO:0007669"/>
    <property type="project" value="UniProtKB-KW"/>
</dbReference>
<comment type="catalytic activity">
    <reaction evidence="1">
        <text>ATP = 3',5'-cyclic AMP + diphosphate</text>
        <dbReference type="Rhea" id="RHEA:15389"/>
        <dbReference type="ChEBI" id="CHEBI:30616"/>
        <dbReference type="ChEBI" id="CHEBI:33019"/>
        <dbReference type="ChEBI" id="CHEBI:58165"/>
        <dbReference type="EC" id="4.6.1.1"/>
    </reaction>
</comment>
<evidence type="ECO:0000256" key="1">
    <source>
        <dbReference type="ARBA" id="ARBA00001593"/>
    </source>
</evidence>
<keyword evidence="8" id="KW-0460">Magnesium</keyword>
<evidence type="ECO:0000313" key="13">
    <source>
        <dbReference type="EMBL" id="TDG38587.1"/>
    </source>
</evidence>
<organism evidence="13 14">
    <name type="scientific">Drosophila navojoa</name>
    <name type="common">Fruit fly</name>
    <dbReference type="NCBI Taxonomy" id="7232"/>
    <lineage>
        <taxon>Eukaryota</taxon>
        <taxon>Metazoa</taxon>
        <taxon>Ecdysozoa</taxon>
        <taxon>Arthropoda</taxon>
        <taxon>Hexapoda</taxon>
        <taxon>Insecta</taxon>
        <taxon>Pterygota</taxon>
        <taxon>Neoptera</taxon>
        <taxon>Endopterygota</taxon>
        <taxon>Diptera</taxon>
        <taxon>Brachycera</taxon>
        <taxon>Muscomorpha</taxon>
        <taxon>Ephydroidea</taxon>
        <taxon>Drosophilidae</taxon>
        <taxon>Drosophila</taxon>
    </lineage>
</organism>
<protein>
    <recommendedName>
        <fullName evidence="3">adenylate cyclase</fullName>
        <ecNumber evidence="3">4.6.1.1</ecNumber>
    </recommendedName>
</protein>
<evidence type="ECO:0000256" key="6">
    <source>
        <dbReference type="ARBA" id="ARBA00022741"/>
    </source>
</evidence>
<dbReference type="EMBL" id="LSRL02002756">
    <property type="protein sequence ID" value="TDG38587.1"/>
    <property type="molecule type" value="Genomic_DNA"/>
</dbReference>
<accession>A0A484ANU2</accession>
<dbReference type="AlphaFoldDB" id="A0A484ANU2"/>
<keyword evidence="6" id="KW-0547">Nucleotide-binding</keyword>
<dbReference type="Pfam" id="PF00211">
    <property type="entry name" value="Guanylate_cyc"/>
    <property type="match status" value="1"/>
</dbReference>
<feature type="domain" description="Guanylate cyclase" evidence="12">
    <location>
        <begin position="1"/>
        <end position="53"/>
    </location>
</feature>
<dbReference type="STRING" id="7232.A0A484ANU2"/>
<keyword evidence="9" id="KW-1133">Transmembrane helix</keyword>
<keyword evidence="11" id="KW-0456">Lyase</keyword>
<evidence type="ECO:0000256" key="4">
    <source>
        <dbReference type="ARBA" id="ARBA00022692"/>
    </source>
</evidence>